<feature type="region of interest" description="Disordered" evidence="1">
    <location>
        <begin position="333"/>
        <end position="357"/>
    </location>
</feature>
<comment type="caution">
    <text evidence="3">The sequence shown here is derived from an EMBL/GenBank/DDBJ whole genome shotgun (WGS) entry which is preliminary data.</text>
</comment>
<proteinExistence type="predicted"/>
<dbReference type="Proteomes" id="UP001500957">
    <property type="component" value="Unassembled WGS sequence"/>
</dbReference>
<feature type="transmembrane region" description="Helical" evidence="2">
    <location>
        <begin position="159"/>
        <end position="181"/>
    </location>
</feature>
<sequence length="357" mass="37025">MLSDPTGTLPVMANRRHRTPNRTATRTRQHALSAPAAVEAVAASVVPAPRRATDPAPAASAPGSPALVVAVGLGRLAQLVVAEQRLREERAELVDQLVEAGVGWPVIAAALGNLPAGRPPSPPAPTRPRWGIPTHAGRCQSGAVSTGRSRRLSAGPCRVLFFFLAAVLTLTGTAATASAAVRPAFENRVKALNAAVIAGVGPNGDISAGQRRGEALPQQDLAQRHGVHTYYVLAASDSGPTTGPAVLVHNTGGACPRPMGVPTDESWGNANSLARHFRDHGADFGATSAEDYASQASQFFQRGLQGGLPTKVDADGVIRVYDPSSNTFGAFNPPGTTRTFFKPTSPGYWSRQPGSAP</sequence>
<evidence type="ECO:0000313" key="3">
    <source>
        <dbReference type="EMBL" id="GAA0638122.1"/>
    </source>
</evidence>
<name>A0ABN1HCI2_9ACTN</name>
<evidence type="ECO:0000313" key="4">
    <source>
        <dbReference type="Proteomes" id="UP001500957"/>
    </source>
</evidence>
<organism evidence="3 4">
    <name type="scientific">Sporichthya brevicatena</name>
    <dbReference type="NCBI Taxonomy" id="171442"/>
    <lineage>
        <taxon>Bacteria</taxon>
        <taxon>Bacillati</taxon>
        <taxon>Actinomycetota</taxon>
        <taxon>Actinomycetes</taxon>
        <taxon>Sporichthyales</taxon>
        <taxon>Sporichthyaceae</taxon>
        <taxon>Sporichthya</taxon>
    </lineage>
</organism>
<keyword evidence="2" id="KW-0812">Transmembrane</keyword>
<protein>
    <submittedName>
        <fullName evidence="3">Uncharacterized protein</fullName>
    </submittedName>
</protein>
<accession>A0ABN1HCI2</accession>
<gene>
    <name evidence="3" type="ORF">GCM10009547_48140</name>
</gene>
<reference evidence="3 4" key="1">
    <citation type="journal article" date="2019" name="Int. J. Syst. Evol. Microbiol.">
        <title>The Global Catalogue of Microorganisms (GCM) 10K type strain sequencing project: providing services to taxonomists for standard genome sequencing and annotation.</title>
        <authorList>
            <consortium name="The Broad Institute Genomics Platform"/>
            <consortium name="The Broad Institute Genome Sequencing Center for Infectious Disease"/>
            <person name="Wu L."/>
            <person name="Ma J."/>
        </authorList>
    </citation>
    <scope>NUCLEOTIDE SEQUENCE [LARGE SCALE GENOMIC DNA]</scope>
    <source>
        <strain evidence="3 4">JCM 10671</strain>
    </source>
</reference>
<evidence type="ECO:0000256" key="1">
    <source>
        <dbReference type="SAM" id="MobiDB-lite"/>
    </source>
</evidence>
<evidence type="ECO:0000256" key="2">
    <source>
        <dbReference type="SAM" id="Phobius"/>
    </source>
</evidence>
<dbReference type="EMBL" id="BAAAHE010000056">
    <property type="protein sequence ID" value="GAA0638122.1"/>
    <property type="molecule type" value="Genomic_DNA"/>
</dbReference>
<keyword evidence="2" id="KW-0472">Membrane</keyword>
<keyword evidence="4" id="KW-1185">Reference proteome</keyword>
<keyword evidence="2" id="KW-1133">Transmembrane helix</keyword>